<comment type="caution">
    <text evidence="1">The sequence shown here is derived from an EMBL/GenBank/DDBJ whole genome shotgun (WGS) entry which is preliminary data.</text>
</comment>
<proteinExistence type="predicted"/>
<keyword evidence="2" id="KW-1185">Reference proteome</keyword>
<accession>A0A368JWE9</accession>
<evidence type="ECO:0000313" key="1">
    <source>
        <dbReference type="EMBL" id="RCS21291.1"/>
    </source>
</evidence>
<feature type="non-terminal residue" evidence="1">
    <location>
        <position position="62"/>
    </location>
</feature>
<reference evidence="1 2" key="1">
    <citation type="submission" date="2018-07" db="EMBL/GenBank/DDBJ databases">
        <title>The draft genome of Phyllobacterium salinisoli.</title>
        <authorList>
            <person name="Liu L."/>
            <person name="Li L."/>
            <person name="Zhang X."/>
            <person name="Liang L."/>
        </authorList>
    </citation>
    <scope>NUCLEOTIDE SEQUENCE [LARGE SCALE GENOMIC DNA]</scope>
    <source>
        <strain evidence="1 2">LLAN61</strain>
    </source>
</reference>
<dbReference type="EMBL" id="QOZG01000110">
    <property type="protein sequence ID" value="RCS21291.1"/>
    <property type="molecule type" value="Genomic_DNA"/>
</dbReference>
<protein>
    <submittedName>
        <fullName evidence="1">Uncharacterized protein</fullName>
    </submittedName>
</protein>
<gene>
    <name evidence="1" type="ORF">DUT91_25150</name>
</gene>
<organism evidence="1 2">
    <name type="scientific">Phyllobacterium salinisoli</name>
    <dbReference type="NCBI Taxonomy" id="1899321"/>
    <lineage>
        <taxon>Bacteria</taxon>
        <taxon>Pseudomonadati</taxon>
        <taxon>Pseudomonadota</taxon>
        <taxon>Alphaproteobacteria</taxon>
        <taxon>Hyphomicrobiales</taxon>
        <taxon>Phyllobacteriaceae</taxon>
        <taxon>Phyllobacterium</taxon>
    </lineage>
</organism>
<name>A0A368JWE9_9HYPH</name>
<sequence>MATPTITIVSPSGTNAHNTAALFASAADLDPAKSYIVHWKLGAANTAVTFTANDQDVFSSGG</sequence>
<dbReference type="Proteomes" id="UP000253420">
    <property type="component" value="Unassembled WGS sequence"/>
</dbReference>
<dbReference type="AlphaFoldDB" id="A0A368JWE9"/>
<evidence type="ECO:0000313" key="2">
    <source>
        <dbReference type="Proteomes" id="UP000253420"/>
    </source>
</evidence>
<dbReference type="RefSeq" id="WP_147272316.1">
    <property type="nucleotide sequence ID" value="NZ_QOZG01000110.1"/>
</dbReference>